<dbReference type="GO" id="GO:0005886">
    <property type="term" value="C:plasma membrane"/>
    <property type="evidence" value="ECO:0007669"/>
    <property type="project" value="TreeGrafter"/>
</dbReference>
<dbReference type="EMBL" id="JAINUF010000006">
    <property type="protein sequence ID" value="KAJ8357553.1"/>
    <property type="molecule type" value="Genomic_DNA"/>
</dbReference>
<keyword evidence="4" id="KW-0732">Signal</keyword>
<keyword evidence="3" id="KW-0472">Membrane</keyword>
<evidence type="ECO:0008006" key="7">
    <source>
        <dbReference type="Google" id="ProtNLM"/>
    </source>
</evidence>
<organism evidence="5 6">
    <name type="scientific">Synaphobranchus kaupii</name>
    <name type="common">Kaup's arrowtooth eel</name>
    <dbReference type="NCBI Taxonomy" id="118154"/>
    <lineage>
        <taxon>Eukaryota</taxon>
        <taxon>Metazoa</taxon>
        <taxon>Chordata</taxon>
        <taxon>Craniata</taxon>
        <taxon>Vertebrata</taxon>
        <taxon>Euteleostomi</taxon>
        <taxon>Actinopterygii</taxon>
        <taxon>Neopterygii</taxon>
        <taxon>Teleostei</taxon>
        <taxon>Anguilliformes</taxon>
        <taxon>Synaphobranchidae</taxon>
        <taxon>Synaphobranchus</taxon>
    </lineage>
</organism>
<proteinExistence type="predicted"/>
<evidence type="ECO:0000256" key="1">
    <source>
        <dbReference type="ARBA" id="ARBA00022614"/>
    </source>
</evidence>
<dbReference type="Gene3D" id="3.80.10.10">
    <property type="entry name" value="Ribonuclease Inhibitor"/>
    <property type="match status" value="2"/>
</dbReference>
<dbReference type="InterPro" id="IPR032675">
    <property type="entry name" value="LRR_dom_sf"/>
</dbReference>
<gene>
    <name evidence="5" type="ORF">SKAU_G00203470</name>
</gene>
<keyword evidence="2" id="KW-0677">Repeat</keyword>
<keyword evidence="1" id="KW-0433">Leucine-rich repeat</keyword>
<sequence>MRGFLLVLLMSIKYVRPITSCPASCVVCSEDAVICHKLSNIIGVPETTKVLMLTDGQIDSVDNGNFSDLSNMTLLGLSNNAIANITESAFQNLTVLRVLLLDHNLITSASILSSTFSQLRSLEILQLGNNAIRVIHGRWFRDTRTLLTLQLDGNLIARLESATFRSANLENLETLDLSDNLIEHVERGSFRALPRLRRLDLSRNSLRTAPDAFSYLSWLSALNLDHNQWNCTCELQELSAFLSSYMEAPDKVLYNGRQLVCLSAANPAVQTVLQLTEANCVPPNKNITVVIAAKGSISAHRYARDVALAATFFFAAGVGLTVGVLYIFYTKLELNKAWSAWRDRHWDDEGGGATQKWSFTGDNKTQVLSITHPEQETKLMSPNITKLSSQRPWLREGVPTGMGPAIPKHHFVCHRCSPGGNWGADG</sequence>
<dbReference type="OrthoDB" id="676979at2759"/>
<evidence type="ECO:0000256" key="3">
    <source>
        <dbReference type="SAM" id="Phobius"/>
    </source>
</evidence>
<evidence type="ECO:0000313" key="5">
    <source>
        <dbReference type="EMBL" id="KAJ8357553.1"/>
    </source>
</evidence>
<dbReference type="Pfam" id="PF13855">
    <property type="entry name" value="LRR_8"/>
    <property type="match status" value="3"/>
</dbReference>
<keyword evidence="3" id="KW-0812">Transmembrane</keyword>
<dbReference type="PANTHER" id="PTHR24369:SF213">
    <property type="entry name" value="INSULIN LIKE GROWTH FACTOR BINDING PROTEIN ACID LABILE SUBUNIT"/>
    <property type="match status" value="1"/>
</dbReference>
<dbReference type="Proteomes" id="UP001152622">
    <property type="component" value="Chromosome 6"/>
</dbReference>
<dbReference type="SMART" id="SM00369">
    <property type="entry name" value="LRR_TYP"/>
    <property type="match status" value="6"/>
</dbReference>
<evidence type="ECO:0000313" key="6">
    <source>
        <dbReference type="Proteomes" id="UP001152622"/>
    </source>
</evidence>
<accession>A0A9Q1FGF8</accession>
<dbReference type="AlphaFoldDB" id="A0A9Q1FGF8"/>
<keyword evidence="3" id="KW-1133">Transmembrane helix</keyword>
<keyword evidence="6" id="KW-1185">Reference proteome</keyword>
<evidence type="ECO:0000256" key="2">
    <source>
        <dbReference type="ARBA" id="ARBA00022737"/>
    </source>
</evidence>
<feature type="signal peptide" evidence="4">
    <location>
        <begin position="1"/>
        <end position="17"/>
    </location>
</feature>
<dbReference type="InterPro" id="IPR001611">
    <property type="entry name" value="Leu-rich_rpt"/>
</dbReference>
<dbReference type="SUPFAM" id="SSF52058">
    <property type="entry name" value="L domain-like"/>
    <property type="match status" value="1"/>
</dbReference>
<dbReference type="PROSITE" id="PS51450">
    <property type="entry name" value="LRR"/>
    <property type="match status" value="1"/>
</dbReference>
<dbReference type="InterPro" id="IPR003591">
    <property type="entry name" value="Leu-rich_rpt_typical-subtyp"/>
</dbReference>
<name>A0A9Q1FGF8_SYNKA</name>
<comment type="caution">
    <text evidence="5">The sequence shown here is derived from an EMBL/GenBank/DDBJ whole genome shotgun (WGS) entry which is preliminary data.</text>
</comment>
<feature type="transmembrane region" description="Helical" evidence="3">
    <location>
        <begin position="306"/>
        <end position="329"/>
    </location>
</feature>
<reference evidence="5" key="1">
    <citation type="journal article" date="2023" name="Science">
        <title>Genome structures resolve the early diversification of teleost fishes.</title>
        <authorList>
            <person name="Parey E."/>
            <person name="Louis A."/>
            <person name="Montfort J."/>
            <person name="Bouchez O."/>
            <person name="Roques C."/>
            <person name="Iampietro C."/>
            <person name="Lluch J."/>
            <person name="Castinel A."/>
            <person name="Donnadieu C."/>
            <person name="Desvignes T."/>
            <person name="Floi Bucao C."/>
            <person name="Jouanno E."/>
            <person name="Wen M."/>
            <person name="Mejri S."/>
            <person name="Dirks R."/>
            <person name="Jansen H."/>
            <person name="Henkel C."/>
            <person name="Chen W.J."/>
            <person name="Zahm M."/>
            <person name="Cabau C."/>
            <person name="Klopp C."/>
            <person name="Thompson A.W."/>
            <person name="Robinson-Rechavi M."/>
            <person name="Braasch I."/>
            <person name="Lecointre G."/>
            <person name="Bobe J."/>
            <person name="Postlethwait J.H."/>
            <person name="Berthelot C."/>
            <person name="Roest Crollius H."/>
            <person name="Guiguen Y."/>
        </authorList>
    </citation>
    <scope>NUCLEOTIDE SEQUENCE</scope>
    <source>
        <strain evidence="5">WJC10195</strain>
    </source>
</reference>
<dbReference type="PANTHER" id="PTHR24369">
    <property type="entry name" value="ANTIGEN BSP, PUTATIVE-RELATED"/>
    <property type="match status" value="1"/>
</dbReference>
<dbReference type="InterPro" id="IPR050541">
    <property type="entry name" value="LRR_TM_domain-containing"/>
</dbReference>
<protein>
    <recommendedName>
        <fullName evidence="7">LRRCT domain-containing protein</fullName>
    </recommendedName>
</protein>
<feature type="chain" id="PRO_5040119911" description="LRRCT domain-containing protein" evidence="4">
    <location>
        <begin position="18"/>
        <end position="426"/>
    </location>
</feature>
<evidence type="ECO:0000256" key="4">
    <source>
        <dbReference type="SAM" id="SignalP"/>
    </source>
</evidence>